<evidence type="ECO:0000256" key="1">
    <source>
        <dbReference type="SAM" id="Phobius"/>
    </source>
</evidence>
<reference evidence="2 3" key="2">
    <citation type="submission" date="2009-03" db="EMBL/GenBank/DDBJ databases">
        <title>Draft genome sequence of Coprococcus comes (ATCC 27758).</title>
        <authorList>
            <person name="Sudarsanam P."/>
            <person name="Ley R."/>
            <person name="Guruge J."/>
            <person name="Turnbaugh P.J."/>
            <person name="Mahowald M."/>
            <person name="Liep D."/>
            <person name="Gordon J."/>
        </authorList>
    </citation>
    <scope>NUCLEOTIDE SEQUENCE [LARGE SCALE GENOMIC DNA]</scope>
    <source>
        <strain evidence="2 3">ATCC 27758</strain>
    </source>
</reference>
<sequence>MWIRQILVAVVGLASGFAVAAGLFSFIIGLGVVSDFADRTHTGKHVMLYENCIMAGGILGNIFWVYGLAMPGGKWIVPVFGLFSGIFVGCWSMALAEILNIFPIFIRRIKILKCVPWLIFGMALGKSLGALLFSIKDGNWRRK</sequence>
<feature type="transmembrane region" description="Helical" evidence="1">
    <location>
        <begin position="46"/>
        <end position="69"/>
    </location>
</feature>
<feature type="transmembrane region" description="Helical" evidence="1">
    <location>
        <begin position="6"/>
        <end position="34"/>
    </location>
</feature>
<evidence type="ECO:0000313" key="3">
    <source>
        <dbReference type="Proteomes" id="UP000003793"/>
    </source>
</evidence>
<dbReference type="Pfam" id="PF13782">
    <property type="entry name" value="SpoVAB"/>
    <property type="match status" value="1"/>
</dbReference>
<comment type="caution">
    <text evidence="2">The sequence shown here is derived from an EMBL/GenBank/DDBJ whole genome shotgun (WGS) entry which is preliminary data.</text>
</comment>
<gene>
    <name evidence="2" type="ORF">COPCOM_03297</name>
</gene>
<keyword evidence="1" id="KW-0472">Membrane</keyword>
<accession>C0BDP3</accession>
<protein>
    <recommendedName>
        <fullName evidence="4">Stage V sporulation protein AB</fullName>
    </recommendedName>
</protein>
<keyword evidence="1" id="KW-1133">Transmembrane helix</keyword>
<feature type="transmembrane region" description="Helical" evidence="1">
    <location>
        <begin position="114"/>
        <end position="135"/>
    </location>
</feature>
<dbReference type="Proteomes" id="UP000003793">
    <property type="component" value="Unassembled WGS sequence"/>
</dbReference>
<dbReference type="AlphaFoldDB" id="C0BDP3"/>
<evidence type="ECO:0000313" key="2">
    <source>
        <dbReference type="EMBL" id="EEG88589.1"/>
    </source>
</evidence>
<dbReference type="InterPro" id="IPR020144">
    <property type="entry name" value="SpoVAB"/>
</dbReference>
<reference evidence="2 3" key="1">
    <citation type="submission" date="2009-02" db="EMBL/GenBank/DDBJ databases">
        <authorList>
            <person name="Fulton L."/>
            <person name="Clifton S."/>
            <person name="Fulton B."/>
            <person name="Xu J."/>
            <person name="Minx P."/>
            <person name="Pepin K.H."/>
            <person name="Johnson M."/>
            <person name="Bhonagiri V."/>
            <person name="Nash W.E."/>
            <person name="Mardis E.R."/>
            <person name="Wilson R.K."/>
        </authorList>
    </citation>
    <scope>NUCLEOTIDE SEQUENCE [LARGE SCALE GENOMIC DNA]</scope>
    <source>
        <strain evidence="2 3">ATCC 27758</strain>
    </source>
</reference>
<name>C0BDP3_9FIRM</name>
<dbReference type="EMBL" id="ABVR01000043">
    <property type="protein sequence ID" value="EEG88589.1"/>
    <property type="molecule type" value="Genomic_DNA"/>
</dbReference>
<feature type="transmembrane region" description="Helical" evidence="1">
    <location>
        <begin position="75"/>
        <end position="102"/>
    </location>
</feature>
<organism evidence="2 3">
    <name type="scientific">Coprococcus comes ATCC 27758</name>
    <dbReference type="NCBI Taxonomy" id="470146"/>
    <lineage>
        <taxon>Bacteria</taxon>
        <taxon>Bacillati</taxon>
        <taxon>Bacillota</taxon>
        <taxon>Clostridia</taxon>
        <taxon>Lachnospirales</taxon>
        <taxon>Lachnospiraceae</taxon>
        <taxon>Coprococcus</taxon>
    </lineage>
</organism>
<proteinExistence type="predicted"/>
<keyword evidence="1" id="KW-0812">Transmembrane</keyword>
<dbReference type="HOGENOM" id="CLU_151137_0_0_9"/>
<evidence type="ECO:0008006" key="4">
    <source>
        <dbReference type="Google" id="ProtNLM"/>
    </source>
</evidence>